<gene>
    <name evidence="2" type="ORF">GCM10007901_16930</name>
</gene>
<reference evidence="3" key="1">
    <citation type="journal article" date="2019" name="Int. J. Syst. Evol. Microbiol.">
        <title>The Global Catalogue of Microorganisms (GCM) 10K type strain sequencing project: providing services to taxonomists for standard genome sequencing and annotation.</title>
        <authorList>
            <consortium name="The Broad Institute Genomics Platform"/>
            <consortium name="The Broad Institute Genome Sequencing Center for Infectious Disease"/>
            <person name="Wu L."/>
            <person name="Ma J."/>
        </authorList>
    </citation>
    <scope>NUCLEOTIDE SEQUENCE [LARGE SCALE GENOMIC DNA]</scope>
    <source>
        <strain evidence="3">NBRC 111980</strain>
    </source>
</reference>
<name>A0ABQ5XN04_9GAMM</name>
<evidence type="ECO:0000313" key="2">
    <source>
        <dbReference type="EMBL" id="GLQ92742.1"/>
    </source>
</evidence>
<accession>A0ABQ5XN04</accession>
<protein>
    <submittedName>
        <fullName evidence="2">Uncharacterized protein</fullName>
    </submittedName>
</protein>
<dbReference type="Proteomes" id="UP001156670">
    <property type="component" value="Unassembled WGS sequence"/>
</dbReference>
<keyword evidence="1" id="KW-1133">Transmembrane helix</keyword>
<sequence>MSLSYFQLAWMVPAAIPYRTDAPVSMGTFALALLITLCLMGLLIAALLFVRRRGWITWSNTSRSPVSSEGIEVKSSRRLSIGTTAHVLSYQGHAYLVVESSRGISTTVTPIALQHDSGGETS</sequence>
<keyword evidence="1" id="KW-0472">Membrane</keyword>
<comment type="caution">
    <text evidence="2">The sequence shown here is derived from an EMBL/GenBank/DDBJ whole genome shotgun (WGS) entry which is preliminary data.</text>
</comment>
<dbReference type="RefSeq" id="WP_284320484.1">
    <property type="nucleotide sequence ID" value="NZ_BSOB01000011.1"/>
</dbReference>
<evidence type="ECO:0000256" key="1">
    <source>
        <dbReference type="SAM" id="Phobius"/>
    </source>
</evidence>
<keyword evidence="1" id="KW-0812">Transmembrane</keyword>
<evidence type="ECO:0000313" key="3">
    <source>
        <dbReference type="Proteomes" id="UP001156670"/>
    </source>
</evidence>
<proteinExistence type="predicted"/>
<organism evidence="2 3">
    <name type="scientific">Dyella acidisoli</name>
    <dbReference type="NCBI Taxonomy" id="1867834"/>
    <lineage>
        <taxon>Bacteria</taxon>
        <taxon>Pseudomonadati</taxon>
        <taxon>Pseudomonadota</taxon>
        <taxon>Gammaproteobacteria</taxon>
        <taxon>Lysobacterales</taxon>
        <taxon>Rhodanobacteraceae</taxon>
        <taxon>Dyella</taxon>
    </lineage>
</organism>
<keyword evidence="3" id="KW-1185">Reference proteome</keyword>
<dbReference type="EMBL" id="BSOB01000011">
    <property type="protein sequence ID" value="GLQ92742.1"/>
    <property type="molecule type" value="Genomic_DNA"/>
</dbReference>
<feature type="transmembrane region" description="Helical" evidence="1">
    <location>
        <begin position="29"/>
        <end position="50"/>
    </location>
</feature>